<evidence type="ECO:0000256" key="4">
    <source>
        <dbReference type="ARBA" id="ARBA00022598"/>
    </source>
</evidence>
<evidence type="ECO:0000256" key="8">
    <source>
        <dbReference type="ARBA" id="ARBA00023146"/>
    </source>
</evidence>
<evidence type="ECO:0000256" key="6">
    <source>
        <dbReference type="ARBA" id="ARBA00022840"/>
    </source>
</evidence>
<evidence type="ECO:0000256" key="2">
    <source>
        <dbReference type="ARBA" id="ARBA00008927"/>
    </source>
</evidence>
<keyword evidence="3" id="KW-0963">Cytoplasm</keyword>
<gene>
    <name evidence="14" type="ORF">J4215_06030</name>
</gene>
<dbReference type="NCBIfam" id="TIGR00463">
    <property type="entry name" value="gltX_arch"/>
    <property type="match status" value="1"/>
</dbReference>
<dbReference type="GO" id="GO:0005829">
    <property type="term" value="C:cytosol"/>
    <property type="evidence" value="ECO:0007669"/>
    <property type="project" value="TreeGrafter"/>
</dbReference>
<dbReference type="InterPro" id="IPR011035">
    <property type="entry name" value="Ribosomal_bL25/Gln-tRNA_synth"/>
</dbReference>
<evidence type="ECO:0000256" key="10">
    <source>
        <dbReference type="NCBIfam" id="TIGR00463"/>
    </source>
</evidence>
<dbReference type="EC" id="6.1.1.17" evidence="10"/>
<dbReference type="EMBL" id="JAGVWC010000012">
    <property type="protein sequence ID" value="MBS3062114.1"/>
    <property type="molecule type" value="Genomic_DNA"/>
</dbReference>
<dbReference type="InterPro" id="IPR014729">
    <property type="entry name" value="Rossmann-like_a/b/a_fold"/>
</dbReference>
<keyword evidence="4 11" id="KW-0436">Ligase</keyword>
<keyword evidence="7 11" id="KW-0648">Protein biosynthesis</keyword>
<evidence type="ECO:0000259" key="13">
    <source>
        <dbReference type="Pfam" id="PF03950"/>
    </source>
</evidence>
<dbReference type="GO" id="GO:0006424">
    <property type="term" value="P:glutamyl-tRNA aminoacylation"/>
    <property type="evidence" value="ECO:0007669"/>
    <property type="project" value="UniProtKB-UniRule"/>
</dbReference>
<evidence type="ECO:0000256" key="1">
    <source>
        <dbReference type="ARBA" id="ARBA00004496"/>
    </source>
</evidence>
<dbReference type="GO" id="GO:0043604">
    <property type="term" value="P:amide biosynthetic process"/>
    <property type="evidence" value="ECO:0007669"/>
    <property type="project" value="TreeGrafter"/>
</dbReference>
<dbReference type="PANTHER" id="PTHR43097">
    <property type="entry name" value="GLUTAMINE-TRNA LIGASE"/>
    <property type="match status" value="1"/>
</dbReference>
<organism evidence="14 15">
    <name type="scientific">Candidatus Iainarchaeum sp</name>
    <dbReference type="NCBI Taxonomy" id="3101447"/>
    <lineage>
        <taxon>Archaea</taxon>
        <taxon>Candidatus Iainarchaeota</taxon>
        <taxon>Candidatus Iainarchaeia</taxon>
        <taxon>Candidatus Iainarchaeales</taxon>
        <taxon>Candidatus Iainarchaeaceae</taxon>
        <taxon>Candidatus Iainarchaeum</taxon>
    </lineage>
</organism>
<accession>A0A8T4L6C4</accession>
<reference evidence="14" key="2">
    <citation type="submission" date="2021-05" db="EMBL/GenBank/DDBJ databases">
        <title>Protein family content uncovers lineage relationships and bacterial pathway maintenance mechanisms in DPANN archaea.</title>
        <authorList>
            <person name="Castelle C.J."/>
            <person name="Meheust R."/>
            <person name="Jaffe A.L."/>
            <person name="Seitz K."/>
            <person name="Gong X."/>
            <person name="Baker B.J."/>
            <person name="Banfield J.F."/>
        </authorList>
    </citation>
    <scope>NUCLEOTIDE SEQUENCE</scope>
    <source>
        <strain evidence="14">RIFCSPLOWO2_01_FULL_AR10_48_17</strain>
    </source>
</reference>
<dbReference type="AlphaFoldDB" id="A0A8T4L6C4"/>
<evidence type="ECO:0000256" key="3">
    <source>
        <dbReference type="ARBA" id="ARBA00022490"/>
    </source>
</evidence>
<dbReference type="InterPro" id="IPR020058">
    <property type="entry name" value="Glu/Gln-tRNA-synth_Ib_cat-dom"/>
</dbReference>
<evidence type="ECO:0000259" key="12">
    <source>
        <dbReference type="Pfam" id="PF00749"/>
    </source>
</evidence>
<evidence type="ECO:0000313" key="15">
    <source>
        <dbReference type="Proteomes" id="UP000675968"/>
    </source>
</evidence>
<evidence type="ECO:0000256" key="9">
    <source>
        <dbReference type="ARBA" id="ARBA00048351"/>
    </source>
</evidence>
<dbReference type="InterPro" id="IPR020059">
    <property type="entry name" value="Glu/Gln-tRNA-synth_Ib_codon-bd"/>
</dbReference>
<dbReference type="Pfam" id="PF03950">
    <property type="entry name" value="tRNA-synt_1c_C"/>
    <property type="match status" value="1"/>
</dbReference>
<evidence type="ECO:0000256" key="5">
    <source>
        <dbReference type="ARBA" id="ARBA00022741"/>
    </source>
</evidence>
<name>A0A8T4L6C4_9ARCH</name>
<evidence type="ECO:0000256" key="11">
    <source>
        <dbReference type="RuleBase" id="RU363037"/>
    </source>
</evidence>
<dbReference type="Gene3D" id="2.40.240.10">
    <property type="entry name" value="Ribosomal Protein L25, Chain P"/>
    <property type="match status" value="1"/>
</dbReference>
<dbReference type="InterPro" id="IPR020056">
    <property type="entry name" value="Rbsml_bL25/Gln-tRNA_synth_N"/>
</dbReference>
<dbReference type="NCBIfam" id="NF003169">
    <property type="entry name" value="PRK04156.1"/>
    <property type="match status" value="1"/>
</dbReference>
<dbReference type="GO" id="GO:0005524">
    <property type="term" value="F:ATP binding"/>
    <property type="evidence" value="ECO:0007669"/>
    <property type="project" value="UniProtKB-KW"/>
</dbReference>
<protein>
    <recommendedName>
        <fullName evidence="10">Glutamate--tRNA ligase</fullName>
        <ecNumber evidence="10">6.1.1.17</ecNumber>
    </recommendedName>
</protein>
<keyword evidence="5 11" id="KW-0547">Nucleotide-binding</keyword>
<evidence type="ECO:0000256" key="7">
    <source>
        <dbReference type="ARBA" id="ARBA00022917"/>
    </source>
</evidence>
<dbReference type="Gene3D" id="3.40.50.620">
    <property type="entry name" value="HUPs"/>
    <property type="match status" value="1"/>
</dbReference>
<dbReference type="GO" id="GO:0004818">
    <property type="term" value="F:glutamate-tRNA ligase activity"/>
    <property type="evidence" value="ECO:0007669"/>
    <property type="project" value="UniProtKB-UniRule"/>
</dbReference>
<comment type="caution">
    <text evidence="14">The sequence shown here is derived from an EMBL/GenBank/DDBJ whole genome shotgun (WGS) entry which is preliminary data.</text>
</comment>
<comment type="similarity">
    <text evidence="2">Belongs to the class-I aminoacyl-tRNA synthetase family. Glutamate--tRNA ligase type 2 subfamily.</text>
</comment>
<dbReference type="SUPFAM" id="SSF52374">
    <property type="entry name" value="Nucleotidylyl transferase"/>
    <property type="match status" value="1"/>
</dbReference>
<dbReference type="Gene3D" id="2.40.240.100">
    <property type="match status" value="1"/>
</dbReference>
<keyword evidence="8 11" id="KW-0030">Aminoacyl-tRNA synthetase</keyword>
<dbReference type="Pfam" id="PF00749">
    <property type="entry name" value="tRNA-synt_1c"/>
    <property type="match status" value="1"/>
</dbReference>
<feature type="domain" description="Glutamyl/glutaminyl-tRNA synthetase class Ib anti-codon binding" evidence="13">
    <location>
        <begin position="430"/>
        <end position="510"/>
    </location>
</feature>
<proteinExistence type="inferred from homology"/>
<reference evidence="14" key="1">
    <citation type="submission" date="2021-03" db="EMBL/GenBank/DDBJ databases">
        <authorList>
            <person name="Jaffe A."/>
        </authorList>
    </citation>
    <scope>NUCLEOTIDE SEQUENCE</scope>
    <source>
        <strain evidence="14">RIFCSPLOWO2_01_FULL_AR10_48_17</strain>
    </source>
</reference>
<dbReference type="SUPFAM" id="SSF50715">
    <property type="entry name" value="Ribosomal protein L25-like"/>
    <property type="match status" value="1"/>
</dbReference>
<dbReference type="PANTHER" id="PTHR43097:SF5">
    <property type="entry name" value="GLUTAMATE--TRNA LIGASE"/>
    <property type="match status" value="1"/>
</dbReference>
<comment type="subcellular location">
    <subcellularLocation>
        <location evidence="1">Cytoplasm</location>
    </subcellularLocation>
</comment>
<comment type="catalytic activity">
    <reaction evidence="9">
        <text>tRNA(Glu) + L-glutamate + ATP = L-glutamyl-tRNA(Glu) + AMP + diphosphate</text>
        <dbReference type="Rhea" id="RHEA:23540"/>
        <dbReference type="Rhea" id="RHEA-COMP:9663"/>
        <dbReference type="Rhea" id="RHEA-COMP:9680"/>
        <dbReference type="ChEBI" id="CHEBI:29985"/>
        <dbReference type="ChEBI" id="CHEBI:30616"/>
        <dbReference type="ChEBI" id="CHEBI:33019"/>
        <dbReference type="ChEBI" id="CHEBI:78442"/>
        <dbReference type="ChEBI" id="CHEBI:78520"/>
        <dbReference type="ChEBI" id="CHEBI:456215"/>
        <dbReference type="EC" id="6.1.1.17"/>
    </reaction>
</comment>
<dbReference type="Proteomes" id="UP000675968">
    <property type="component" value="Unassembled WGS sequence"/>
</dbReference>
<dbReference type="InterPro" id="IPR004526">
    <property type="entry name" value="Glu-tRNA-synth_arc/euk"/>
</dbReference>
<dbReference type="InterPro" id="IPR050132">
    <property type="entry name" value="Gln/Glu-tRNA_Ligase"/>
</dbReference>
<dbReference type="InterPro" id="IPR000924">
    <property type="entry name" value="Glu/Gln-tRNA-synth"/>
</dbReference>
<keyword evidence="6 11" id="KW-0067">ATP-binding</keyword>
<sequence>MSKSQEEQAFKYAIKNAALHDGKANMGAVVGKLKALFADDDIKELSLIAKTATDRVNKMKKEEIQKQFEVFEKEGYELKPKEKEKGLPSLEWAEKGEPVSMCVCEEGSMVERVLFQKVPVVTRFAPNPNGPMHFGHCRAAILSAEYAKKYNGKFLLRFEDTDPKVKKPMENAQETFLRDLAWLGYSPDGVSWASDRFDPYYDYMKQVLAMGKAYVCTCDNEGFKKLKNKGIACPHRERDPVIQRSEFDKMLNHEYKEWQAVLRIKTDLNHPDLSVRDWWAAKIVDKVAYSRLKNRVVFPSFNFQNSVDDHEEGVTLILRGVQHTQNAVKQKYLYGYLGWKFPHIIHFGLVKMKGILLSKTKINDLMKNDSSFLGFLDPRLGTVEAFREKGFVSQALVDEMLELGTRPSDASISLARLEDRNKQFIDKKSKRFILIEEPVEVVVNNAEKIEARLENYPGDPSAGVRKYGLGSGKQVFWIAKDEAENAILGRVLRLKHAYNVRVVKKDGKKIDCEFVSIEHKTGIPIVNWLIPSEVQSVEIRMLDASLKKGYSEKELARQKIGAHVRFEDFGFLVIAKNAQTGTKLNYSHP</sequence>
<feature type="domain" description="Glutamyl/glutaminyl-tRNA synthetase class Ib catalytic" evidence="12">
    <location>
        <begin position="120"/>
        <end position="397"/>
    </location>
</feature>
<dbReference type="PRINTS" id="PR00987">
    <property type="entry name" value="TRNASYNTHGLU"/>
</dbReference>
<evidence type="ECO:0000313" key="14">
    <source>
        <dbReference type="EMBL" id="MBS3062114.1"/>
    </source>
</evidence>